<dbReference type="GO" id="GO:0006084">
    <property type="term" value="P:acetyl-CoA metabolic process"/>
    <property type="evidence" value="ECO:0007669"/>
    <property type="project" value="InterPro"/>
</dbReference>
<dbReference type="PANTHER" id="PTHR43323:SF2">
    <property type="entry name" value="HYDROXYMETHYLGLUTARYL-COA SYNTHASE"/>
    <property type="match status" value="1"/>
</dbReference>
<proteinExistence type="inferred from homology"/>
<dbReference type="EMBL" id="NEXE01000020">
    <property type="protein sequence ID" value="PSN91679.1"/>
    <property type="molecule type" value="Genomic_DNA"/>
</dbReference>
<organism evidence="6 7">
    <name type="scientific">Candidatus Marsarchaeota G2 archaeon OSP_D</name>
    <dbReference type="NCBI Taxonomy" id="1978157"/>
    <lineage>
        <taxon>Archaea</taxon>
        <taxon>Candidatus Marsarchaeota</taxon>
        <taxon>Candidatus Marsarchaeota group 2</taxon>
    </lineage>
</organism>
<dbReference type="Gene3D" id="3.40.47.10">
    <property type="match status" value="1"/>
</dbReference>
<evidence type="ECO:0000259" key="4">
    <source>
        <dbReference type="Pfam" id="PF01154"/>
    </source>
</evidence>
<dbReference type="AlphaFoldDB" id="A0A2R6AZ77"/>
<name>A0A2R6AZ77_9ARCH</name>
<keyword evidence="2" id="KW-0808">Transferase</keyword>
<evidence type="ECO:0000256" key="2">
    <source>
        <dbReference type="ARBA" id="ARBA00022679"/>
    </source>
</evidence>
<feature type="domain" description="Hydroxymethylglutaryl-coenzyme A synthase N-terminal" evidence="4">
    <location>
        <begin position="6"/>
        <end position="176"/>
    </location>
</feature>
<evidence type="ECO:0008006" key="8">
    <source>
        <dbReference type="Google" id="ProtNLM"/>
    </source>
</evidence>
<sequence>MAERLVGIDDAAVYVPRLYIDMDEFAARRGLNPEHLKKGIGMQQMAVPDAHEDAATMAANATLELLKKNDVRPSQVGRIYVGTETMDDKSKPIASKVVGMLEEVFGKSSFTHVDGVDHVFACIGATYALENTLDWIRSGRNRGKYGVVIATDIAKYDLKSEGEYTQGAGAVAMLLSENPRLLAVEDAVGTCIKHERDFYKPLDRETPVVDGKYSIAVYLDAMKTAYLSYVKQFIEQHGLKLGSNEAPSDYAHYLAFHLPFPEMATQAAAYYFIHEWRDLERWKDIEREIGPLPPRKDYSVEELLTDEYRQFRKKFSSSSAFKKVYAEKVYPSTIAGRRIGNSYTASLYVSFLSILDSEYRKKDLFGRRVGFASYGSGASAKLFAGVFQEGYKEVAERVNLFKKLDERVRIGFDDYERLHESKPGESKSILQPKSEFAIVDVGSTEVDHGFRYYKYFE</sequence>
<gene>
    <name evidence="6" type="ORF">B9Q03_03580</name>
</gene>
<reference evidence="6 7" key="1">
    <citation type="submission" date="2017-04" db="EMBL/GenBank/DDBJ databases">
        <title>Novel microbial lineages endemic to geothermal iron-oxide mats fill important gaps in the evolutionary history of Archaea.</title>
        <authorList>
            <person name="Jay Z.J."/>
            <person name="Beam J.P."/>
            <person name="Dlakic M."/>
            <person name="Rusch D.B."/>
            <person name="Kozubal M.A."/>
            <person name="Inskeep W.P."/>
        </authorList>
    </citation>
    <scope>NUCLEOTIDE SEQUENCE [LARGE SCALE GENOMIC DNA]</scope>
    <source>
        <strain evidence="6">OSP_D</strain>
    </source>
</reference>
<dbReference type="GO" id="GO:0010142">
    <property type="term" value="P:farnesyl diphosphate biosynthetic process, mevalonate pathway"/>
    <property type="evidence" value="ECO:0007669"/>
    <property type="project" value="InterPro"/>
</dbReference>
<dbReference type="InterPro" id="IPR016039">
    <property type="entry name" value="Thiolase-like"/>
</dbReference>
<feature type="domain" description="Hydroxymethylglutaryl-coenzyme A synthase C-terminal" evidence="5">
    <location>
        <begin position="188"/>
        <end position="418"/>
    </location>
</feature>
<dbReference type="Proteomes" id="UP000240322">
    <property type="component" value="Unassembled WGS sequence"/>
</dbReference>
<dbReference type="InterPro" id="IPR013746">
    <property type="entry name" value="HMG_CoA_synt_C_dom"/>
</dbReference>
<evidence type="ECO:0000259" key="5">
    <source>
        <dbReference type="Pfam" id="PF08540"/>
    </source>
</evidence>
<evidence type="ECO:0000313" key="6">
    <source>
        <dbReference type="EMBL" id="PSN91679.1"/>
    </source>
</evidence>
<evidence type="ECO:0000256" key="1">
    <source>
        <dbReference type="ARBA" id="ARBA00007061"/>
    </source>
</evidence>
<protein>
    <recommendedName>
        <fullName evidence="8">Hydroxymethylglutaryl-CoA synthase</fullName>
    </recommendedName>
</protein>
<accession>A0A2R6AZ77</accession>
<comment type="similarity">
    <text evidence="1">Belongs to the thiolase-like superfamily. HMG-CoA synthase family.</text>
</comment>
<dbReference type="GO" id="GO:0004421">
    <property type="term" value="F:hydroxymethylglutaryl-CoA synthase activity"/>
    <property type="evidence" value="ECO:0007669"/>
    <property type="project" value="InterPro"/>
</dbReference>
<dbReference type="CDD" id="cd00827">
    <property type="entry name" value="init_cond_enzymes"/>
    <property type="match status" value="1"/>
</dbReference>
<dbReference type="InterPro" id="IPR013528">
    <property type="entry name" value="HMG_CoA_synth_N"/>
</dbReference>
<comment type="caution">
    <text evidence="6">The sequence shown here is derived from an EMBL/GenBank/DDBJ whole genome shotgun (WGS) entry which is preliminary data.</text>
</comment>
<evidence type="ECO:0000313" key="7">
    <source>
        <dbReference type="Proteomes" id="UP000240322"/>
    </source>
</evidence>
<dbReference type="PANTHER" id="PTHR43323">
    <property type="entry name" value="3-HYDROXY-3-METHYLGLUTARYL COENZYME A SYNTHASE"/>
    <property type="match status" value="1"/>
</dbReference>
<dbReference type="Pfam" id="PF01154">
    <property type="entry name" value="HMG_CoA_synt_N"/>
    <property type="match status" value="1"/>
</dbReference>
<dbReference type="SUPFAM" id="SSF53901">
    <property type="entry name" value="Thiolase-like"/>
    <property type="match status" value="2"/>
</dbReference>
<evidence type="ECO:0000256" key="3">
    <source>
        <dbReference type="ARBA" id="ARBA00023229"/>
    </source>
</evidence>
<dbReference type="Pfam" id="PF08540">
    <property type="entry name" value="HMG_CoA_synt_C"/>
    <property type="match status" value="1"/>
</dbReference>
<keyword evidence="3" id="KW-0414">Isoprene biosynthesis</keyword>